<evidence type="ECO:0000256" key="1">
    <source>
        <dbReference type="SAM" id="MobiDB-lite"/>
    </source>
</evidence>
<gene>
    <name evidence="2" type="ORF">FB45DRAFT_910283</name>
</gene>
<organism evidence="2 3">
    <name type="scientific">Roridomyces roridus</name>
    <dbReference type="NCBI Taxonomy" id="1738132"/>
    <lineage>
        <taxon>Eukaryota</taxon>
        <taxon>Fungi</taxon>
        <taxon>Dikarya</taxon>
        <taxon>Basidiomycota</taxon>
        <taxon>Agaricomycotina</taxon>
        <taxon>Agaricomycetes</taxon>
        <taxon>Agaricomycetidae</taxon>
        <taxon>Agaricales</taxon>
        <taxon>Marasmiineae</taxon>
        <taxon>Mycenaceae</taxon>
        <taxon>Roridomyces</taxon>
    </lineage>
</organism>
<reference evidence="2" key="1">
    <citation type="submission" date="2023-03" db="EMBL/GenBank/DDBJ databases">
        <title>Massive genome expansion in bonnet fungi (Mycena s.s.) driven by repeated elements and novel gene families across ecological guilds.</title>
        <authorList>
            <consortium name="Lawrence Berkeley National Laboratory"/>
            <person name="Harder C.B."/>
            <person name="Miyauchi S."/>
            <person name="Viragh M."/>
            <person name="Kuo A."/>
            <person name="Thoen E."/>
            <person name="Andreopoulos B."/>
            <person name="Lu D."/>
            <person name="Skrede I."/>
            <person name="Drula E."/>
            <person name="Henrissat B."/>
            <person name="Morin E."/>
            <person name="Kohler A."/>
            <person name="Barry K."/>
            <person name="LaButti K."/>
            <person name="Morin E."/>
            <person name="Salamov A."/>
            <person name="Lipzen A."/>
            <person name="Mereny Z."/>
            <person name="Hegedus B."/>
            <person name="Baldrian P."/>
            <person name="Stursova M."/>
            <person name="Weitz H."/>
            <person name="Taylor A."/>
            <person name="Grigoriev I.V."/>
            <person name="Nagy L.G."/>
            <person name="Martin F."/>
            <person name="Kauserud H."/>
        </authorList>
    </citation>
    <scope>NUCLEOTIDE SEQUENCE</scope>
    <source>
        <strain evidence="2">9284</strain>
    </source>
</reference>
<dbReference type="AlphaFoldDB" id="A0AAD7FP23"/>
<dbReference type="EMBL" id="JARKIF010000007">
    <property type="protein sequence ID" value="KAJ7634926.1"/>
    <property type="molecule type" value="Genomic_DNA"/>
</dbReference>
<proteinExistence type="predicted"/>
<feature type="compositionally biased region" description="Basic residues" evidence="1">
    <location>
        <begin position="248"/>
        <end position="257"/>
    </location>
</feature>
<dbReference type="Proteomes" id="UP001221142">
    <property type="component" value="Unassembled WGS sequence"/>
</dbReference>
<evidence type="ECO:0000313" key="2">
    <source>
        <dbReference type="EMBL" id="KAJ7634926.1"/>
    </source>
</evidence>
<evidence type="ECO:0000313" key="3">
    <source>
        <dbReference type="Proteomes" id="UP001221142"/>
    </source>
</evidence>
<feature type="region of interest" description="Disordered" evidence="1">
    <location>
        <begin position="202"/>
        <end position="257"/>
    </location>
</feature>
<keyword evidence="3" id="KW-1185">Reference proteome</keyword>
<sequence>MESRSSECSVRISASQAPPYKLLSRSKLSGLPFCLLLILVMDDSQWCLDECPSCATVVSGSSIYCAQCEPDFKLPPEEPEQDDEGFAEYMQRTATRVSAWTVDCYKSSRAAAAAPSSVPSVFPSPCRRKLHLRKVYPTSWLNAESPPILSSAPLSAPTAVQLLVTSSTGSPSPSSTFVGSPARPKTNVYLFSSSDYKHRSRLSLPCTPMTPSSSMGVRSTGTDVAHARDCNCLPPLSSQKQPQYQGRRPPHTSRRST</sequence>
<comment type="caution">
    <text evidence="2">The sequence shown here is derived from an EMBL/GenBank/DDBJ whole genome shotgun (WGS) entry which is preliminary data.</text>
</comment>
<protein>
    <submittedName>
        <fullName evidence="2">Uncharacterized protein</fullName>
    </submittedName>
</protein>
<accession>A0AAD7FP23</accession>
<feature type="compositionally biased region" description="Polar residues" evidence="1">
    <location>
        <begin position="209"/>
        <end position="222"/>
    </location>
</feature>
<name>A0AAD7FP23_9AGAR</name>